<dbReference type="InterPro" id="IPR002539">
    <property type="entry name" value="MaoC-like_dom"/>
</dbReference>
<dbReference type="InterPro" id="IPR029069">
    <property type="entry name" value="HotDog_dom_sf"/>
</dbReference>
<evidence type="ECO:0000259" key="1">
    <source>
        <dbReference type="Pfam" id="PF01575"/>
    </source>
</evidence>
<name>A0A1H6BPR6_9EURY</name>
<dbReference type="InterPro" id="IPR052342">
    <property type="entry name" value="MCH/BMMD"/>
</dbReference>
<dbReference type="Proteomes" id="UP000236740">
    <property type="component" value="Unassembled WGS sequence"/>
</dbReference>
<dbReference type="EMBL" id="CP031313">
    <property type="protein sequence ID" value="QCC49415.1"/>
    <property type="molecule type" value="Genomic_DNA"/>
</dbReference>
<feature type="domain" description="MaoC-like" evidence="1">
    <location>
        <begin position="20"/>
        <end position="127"/>
    </location>
</feature>
<dbReference type="AlphaFoldDB" id="A0A1H6BPR6"/>
<dbReference type="PANTHER" id="PTHR43664">
    <property type="entry name" value="MONOAMINE OXIDASE-RELATED"/>
    <property type="match status" value="1"/>
</dbReference>
<dbReference type="KEGG" id="hlm:DV707_16900"/>
<dbReference type="GeneID" id="39859801"/>
<dbReference type="Gene3D" id="3.10.129.10">
    <property type="entry name" value="Hotdog Thioesterase"/>
    <property type="match status" value="1"/>
</dbReference>
<dbReference type="PANTHER" id="PTHR43664:SF1">
    <property type="entry name" value="BETA-METHYLMALYL-COA DEHYDRATASE"/>
    <property type="match status" value="1"/>
</dbReference>
<dbReference type="OrthoDB" id="209979at2157"/>
<evidence type="ECO:0000313" key="2">
    <source>
        <dbReference type="EMBL" id="QCC49415.1"/>
    </source>
</evidence>
<evidence type="ECO:0000313" key="3">
    <source>
        <dbReference type="EMBL" id="SEG62206.1"/>
    </source>
</evidence>
<protein>
    <submittedName>
        <fullName evidence="2 3">Dehydratase</fullName>
    </submittedName>
</protein>
<dbReference type="EMBL" id="FNVN01000005">
    <property type="protein sequence ID" value="SEG62206.1"/>
    <property type="molecule type" value="Genomic_DNA"/>
</dbReference>
<geneLocation type="plasmid" evidence="2">
    <name>unnamed2</name>
</geneLocation>
<keyword evidence="4" id="KW-1185">Reference proteome</keyword>
<dbReference type="Proteomes" id="UP000296733">
    <property type="component" value="Plasmid unnamed2"/>
</dbReference>
<keyword evidence="2" id="KW-0614">Plasmid</keyword>
<organism evidence="3 4">
    <name type="scientific">Halobellus limi</name>
    <dbReference type="NCBI Taxonomy" id="699433"/>
    <lineage>
        <taxon>Archaea</taxon>
        <taxon>Methanobacteriati</taxon>
        <taxon>Methanobacteriota</taxon>
        <taxon>Stenosarchaea group</taxon>
        <taxon>Halobacteria</taxon>
        <taxon>Halobacteriales</taxon>
        <taxon>Haloferacaceae</taxon>
        <taxon>Halobellus</taxon>
    </lineage>
</organism>
<evidence type="ECO:0000313" key="4">
    <source>
        <dbReference type="Proteomes" id="UP000236740"/>
    </source>
</evidence>
<dbReference type="Pfam" id="PF01575">
    <property type="entry name" value="MaoC_dehydratas"/>
    <property type="match status" value="1"/>
</dbReference>
<reference evidence="3 4" key="1">
    <citation type="submission" date="2016-10" db="EMBL/GenBank/DDBJ databases">
        <authorList>
            <person name="de Groot N.N."/>
        </authorList>
    </citation>
    <scope>NUCLEOTIDE SEQUENCE [LARGE SCALE GENOMIC DNA]</scope>
    <source>
        <strain evidence="3 4">CGMCC 1.10331</strain>
    </source>
</reference>
<dbReference type="RefSeq" id="WP_103992565.1">
    <property type="nucleotide sequence ID" value="NZ_CP031313.1"/>
</dbReference>
<gene>
    <name evidence="2" type="ORF">DV707_16900</name>
    <name evidence="3" type="ORF">SAMN04488133_2883</name>
</gene>
<reference evidence="2 5" key="2">
    <citation type="journal article" date="2019" name="Nat. Commun.">
        <title>A new type of DNA phosphorothioation-based antiviral system in archaea.</title>
        <authorList>
            <person name="Xiong L."/>
            <person name="Liu S."/>
            <person name="Chen S."/>
            <person name="Xiao Y."/>
            <person name="Zhu B."/>
            <person name="Gao Y."/>
            <person name="Zhang Y."/>
            <person name="Chen B."/>
            <person name="Luo J."/>
            <person name="Deng Z."/>
            <person name="Chen X."/>
            <person name="Wang L."/>
            <person name="Chen S."/>
        </authorList>
    </citation>
    <scope>NUCLEOTIDE SEQUENCE [LARGE SCALE GENOMIC DNA]</scope>
    <source>
        <strain evidence="2 5">CGMCC 1.10331</strain>
        <plasmid evidence="2 5">unnamed2</plasmid>
    </source>
</reference>
<evidence type="ECO:0000313" key="5">
    <source>
        <dbReference type="Proteomes" id="UP000296733"/>
    </source>
</evidence>
<proteinExistence type="predicted"/>
<dbReference type="SUPFAM" id="SSF54637">
    <property type="entry name" value="Thioesterase/thiol ester dehydrase-isomerase"/>
    <property type="match status" value="1"/>
</dbReference>
<sequence length="157" mass="17671">MSTQAPAKDTNRYFEEIEDGEQYTVEQARTITEADIVNFAGVSGDFHPYHMSKTRMEDSQFGGRIAHGALIFAIAEATIADMNPKSFTYGHDGIRFPTPTMIGDTLTVSREIVERDIYNDDYGKVVYAYEATNQDGETLYVGEHTTLVERRSENPDQ</sequence>
<accession>A0A1H6BPR6</accession>